<organism evidence="1 2">
    <name type="scientific">Lysinibacillus capsici</name>
    <dbReference type="NCBI Taxonomy" id="2115968"/>
    <lineage>
        <taxon>Bacteria</taxon>
        <taxon>Bacillati</taxon>
        <taxon>Bacillota</taxon>
        <taxon>Bacilli</taxon>
        <taxon>Bacillales</taxon>
        <taxon>Bacillaceae</taxon>
        <taxon>Lysinibacillus</taxon>
    </lineage>
</organism>
<name>A0A2X0ZZ73_9BACI</name>
<reference evidence="1 2" key="1">
    <citation type="submission" date="2018-06" db="EMBL/GenBank/DDBJ databases">
        <authorList>
            <consortium name="Pathogen Informatics"/>
            <person name="Doyle S."/>
        </authorList>
    </citation>
    <scope>NUCLEOTIDE SEQUENCE [LARGE SCALE GENOMIC DNA]</scope>
    <source>
        <strain evidence="1 2">NCTC7582</strain>
    </source>
</reference>
<proteinExistence type="predicted"/>
<dbReference type="InterPro" id="IPR021145">
    <property type="entry name" value="Portal_protein_SPP1_Gp6-like"/>
</dbReference>
<dbReference type="RefSeq" id="WP_112118267.1">
    <property type="nucleotide sequence ID" value="NZ_UAQE01000004.1"/>
</dbReference>
<evidence type="ECO:0000313" key="1">
    <source>
        <dbReference type="EMBL" id="SPU38218.1"/>
    </source>
</evidence>
<dbReference type="Pfam" id="PF05133">
    <property type="entry name" value="SPP1_portal"/>
    <property type="match status" value="1"/>
</dbReference>
<dbReference type="InterPro" id="IPR006428">
    <property type="entry name" value="Portal_SPP1-type"/>
</dbReference>
<dbReference type="NCBIfam" id="TIGR01538">
    <property type="entry name" value="portal_SPP1"/>
    <property type="match status" value="1"/>
</dbReference>
<evidence type="ECO:0000313" key="2">
    <source>
        <dbReference type="Proteomes" id="UP000251431"/>
    </source>
</evidence>
<dbReference type="STRING" id="1421.A2J09_08365"/>
<dbReference type="EMBL" id="UAQE01000004">
    <property type="protein sequence ID" value="SPU38218.1"/>
    <property type="molecule type" value="Genomic_DNA"/>
</dbReference>
<dbReference type="Proteomes" id="UP000251431">
    <property type="component" value="Unassembled WGS sequence"/>
</dbReference>
<dbReference type="AlphaFoldDB" id="A0A2X0ZZ73"/>
<protein>
    <submittedName>
        <fullName evidence="1">Phage-like protein</fullName>
    </submittedName>
</protein>
<sequence>MNEYIAYIDAKGVTPLLLDKLVSETKAERNKRLLNYNRYKAELSAVPILTRKPTDYAQGNDHVVRVDDKVNNTLNNPLDAEIVDTKVGYMFGNPISYVVDKQAQGLDKLSEAIELFNLRNSTDDLDSESGKKTAICGYSARLLYIDTDGNERVTTIDPWETVILSETADVSEPKYALRYFKSAELDVEGEKVEIDQLVFYDATTERLYTRADTDTPFVLKDERKHLFDYCPLFGVPNNEELQGDADKVYNLIDAYDRTLSDASNEIEQFRLAYLVLKGMGMDEEEANKLARTGIFELMGENDDIKYLTKDVNDQMIENHLDRLEENIMRLAKSVNFSDESFAGNASGVAMKYKLMALENKCKTMERKFTTALRYQFKVLCSAWAKKGICSKDDYLKVWYEYKRNIPIDLLSEAQASQALKGLVSERTRLSKLSVVDDVEYELEEIQKDEQLFGNGLEPLNEDDGDLKEVDDS</sequence>
<gene>
    <name evidence="1" type="ORF">NCTC7582_04172</name>
</gene>
<accession>A0A2X0ZZ73</accession>